<keyword evidence="6" id="KW-0469">Meiosis</keyword>
<dbReference type="Gene3D" id="3.40.50.300">
    <property type="entry name" value="P-loop containing nucleotide triphosphate hydrolases"/>
    <property type="match status" value="1"/>
</dbReference>
<evidence type="ECO:0000259" key="11">
    <source>
        <dbReference type="PROSITE" id="PS51192"/>
    </source>
</evidence>
<dbReference type="EnsemblMetazoa" id="XM_014396855.2">
    <property type="protein sequence ID" value="XP_014252341.1"/>
    <property type="gene ID" value="LOC106668263"/>
</dbReference>
<dbReference type="InterPro" id="IPR014001">
    <property type="entry name" value="Helicase_ATP-bd"/>
</dbReference>
<sequence length="1146" mass="130656">MDEAKPTAPLADASREKHLKFKIDVSAIESVHENQLASELQALDLDVYDSNTLEKGIIAQVEKAIQENDIEEGECFDDDDDGEPPSKLRKLLTTNKITTKNIKSRNGELDSFNKYLQDQARMQKDQIKMIKNFPKKNFSSAIVKVAKPTKGEQAKDKILNSKFPVKIKKKKKAKSPTLVIEPDHSVQPCEIDRKYRNSSGSEYFPSSSEDSEDDYITTRAKPAKCKVNSSEMDLSSDDSEWASDNESKNRKKTREQDDGNLEIFEKRVSKFNKDIFKKFHIVNEGEQYRCPSVVWDKLYKYQQDAVAWFWGLNKERCGGILGDEMGLGKTIQLIAFFSGLYISNIVDFDTDYKGLGPILIVCPTTLMHHWVRELHKWLPPVRVAILHETGTYLGKNKNKLIDSIHNICCGILITSYNGLVLYKEKILSKNWHYIVLDEGHKIRNHNAQATLVAKQVLTPHRIILSGSPLQNNLRELWSLFDFVYPGKLGTLNVFIASFQVPIVQGGYMNATQVQIKTAYKCASILKETISPYLLRRMKAEVDQHVHLPPKTEQVLFCKLTDEQRAYYKHYLSTLDIEGIVRGRVKIFVGLINLRKICNHPDLYSGGPNKDFRLDEDANNQKPENCFGYYKRAGKMIVIHKLLKIWFQQNHRVLIFTQSKKMLRILEDYIKTQKYQYLKLDGGTSIASRQPLIDKFNQDTSYFVMLLTTKVGGLGVNLTGANRVIIYDPDWNPATDTQARERAWRIGQQRDVTIYRFITTGTIEEKIYHRQIFKQFLSNKVLKDPRQRRFFKSNDLLELFTLAETVSGGTSETAAIFAGIGSEVELPKKPPGKLKDAVVIPQPSFSASKIEEMKKLAQELSKKITISQNQAENKLDESNKEDENLNKQLSSSCDAQAIPSTSKQMLIYGPDGNLVLTDINTSQEDKKKNDTDDVKPALETESRKKKKKKYKNGGSFEGHVVPHLVKCKSVKKQKIARTLTQDEYVLHKLFSKSGVESAMRHDAIMEGGPSDYALVEAEADKVAQEALKKLRESSVRVIQPRKLTFLTPLPMNGIDSKNPIYSSINKRNLEVENRTPETVLVKNIIEWMCTQGGTVSTDSIVNEFASKVGYEKNAIFKSILSKIAVFFRAPDKKGYWTIKEDFRRYPR</sequence>
<evidence type="ECO:0000259" key="12">
    <source>
        <dbReference type="PROSITE" id="PS51194"/>
    </source>
</evidence>
<dbReference type="Pfam" id="PF00271">
    <property type="entry name" value="Helicase_C"/>
    <property type="match status" value="1"/>
</dbReference>
<comment type="function">
    <text evidence="8">Involved in mitotic DNA repair and meiotic recombination. Functions in the recombinational DNA repair pathway. Essential for interhomolog gene conversion (GC), but may have a less important role in intersister GC than spn-A/Rad51. In the presence of DNA, spn-A/Rad51 enhances the ATPase activity of okr/Rad54.</text>
</comment>
<reference evidence="13" key="1">
    <citation type="submission" date="2022-01" db="UniProtKB">
        <authorList>
            <consortium name="EnsemblMetazoa"/>
        </authorList>
    </citation>
    <scope>IDENTIFICATION</scope>
</reference>
<evidence type="ECO:0000256" key="6">
    <source>
        <dbReference type="ARBA" id="ARBA00023254"/>
    </source>
</evidence>
<dbReference type="CDD" id="cd18793">
    <property type="entry name" value="SF2_C_SNF"/>
    <property type="match status" value="1"/>
</dbReference>
<dbReference type="SUPFAM" id="SSF52540">
    <property type="entry name" value="P-loop containing nucleoside triphosphate hydrolases"/>
    <property type="match status" value="2"/>
</dbReference>
<dbReference type="GO" id="GO:0005524">
    <property type="term" value="F:ATP binding"/>
    <property type="evidence" value="ECO:0007669"/>
    <property type="project" value="InterPro"/>
</dbReference>
<evidence type="ECO:0000313" key="14">
    <source>
        <dbReference type="Proteomes" id="UP000494040"/>
    </source>
</evidence>
<protein>
    <recommendedName>
        <fullName evidence="2">DNA repair and recombination protein RAD54-like</fullName>
    </recommendedName>
    <alternativeName>
        <fullName evidence="9">Protein okra</fullName>
    </alternativeName>
</protein>
<dbReference type="PANTHER" id="PTHR45629:SF7">
    <property type="entry name" value="DNA EXCISION REPAIR PROTEIN ERCC-6-RELATED"/>
    <property type="match status" value="1"/>
</dbReference>
<keyword evidence="5" id="KW-0378">Hydrolase</keyword>
<dbReference type="Proteomes" id="UP000494040">
    <property type="component" value="Unassembled WGS sequence"/>
</dbReference>
<dbReference type="RefSeq" id="XP_014252341.1">
    <property type="nucleotide sequence ID" value="XM_014396855.2"/>
</dbReference>
<dbReference type="GO" id="GO:0016787">
    <property type="term" value="F:hydrolase activity"/>
    <property type="evidence" value="ECO:0007669"/>
    <property type="project" value="UniProtKB-KW"/>
</dbReference>
<feature type="domain" description="Helicase C-terminal" evidence="12">
    <location>
        <begin position="637"/>
        <end position="796"/>
    </location>
</feature>
<dbReference type="KEGG" id="clec:106668263"/>
<dbReference type="PROSITE" id="PS51192">
    <property type="entry name" value="HELICASE_ATP_BIND_1"/>
    <property type="match status" value="1"/>
</dbReference>
<keyword evidence="4" id="KW-0498">Mitosis</keyword>
<dbReference type="InterPro" id="IPR027417">
    <property type="entry name" value="P-loop_NTPase"/>
</dbReference>
<keyword evidence="7" id="KW-0131">Cell cycle</keyword>
<evidence type="ECO:0000256" key="4">
    <source>
        <dbReference type="ARBA" id="ARBA00022776"/>
    </source>
</evidence>
<proteinExistence type="predicted"/>
<dbReference type="OrthoDB" id="413460at2759"/>
<evidence type="ECO:0000256" key="9">
    <source>
        <dbReference type="ARBA" id="ARBA00029956"/>
    </source>
</evidence>
<dbReference type="SMART" id="SM00490">
    <property type="entry name" value="HELICc"/>
    <property type="match status" value="1"/>
</dbReference>
<accession>A0A8I6S2R2</accession>
<keyword evidence="14" id="KW-1185">Reference proteome</keyword>
<evidence type="ECO:0000256" key="1">
    <source>
        <dbReference type="ARBA" id="ARBA00011467"/>
    </source>
</evidence>
<feature type="compositionally biased region" description="Basic and acidic residues" evidence="10">
    <location>
        <begin position="872"/>
        <end position="884"/>
    </location>
</feature>
<feature type="region of interest" description="Disordered" evidence="10">
    <location>
        <begin position="226"/>
        <end position="257"/>
    </location>
</feature>
<dbReference type="Pfam" id="PF00176">
    <property type="entry name" value="SNF2-rel_dom"/>
    <property type="match status" value="1"/>
</dbReference>
<evidence type="ECO:0000256" key="10">
    <source>
        <dbReference type="SAM" id="MobiDB-lite"/>
    </source>
</evidence>
<evidence type="ECO:0000256" key="5">
    <source>
        <dbReference type="ARBA" id="ARBA00022801"/>
    </source>
</evidence>
<dbReference type="OMA" id="CTFIQQH"/>
<organism evidence="13 14">
    <name type="scientific">Cimex lectularius</name>
    <name type="common">Bed bug</name>
    <name type="synonym">Acanthia lectularia</name>
    <dbReference type="NCBI Taxonomy" id="79782"/>
    <lineage>
        <taxon>Eukaryota</taxon>
        <taxon>Metazoa</taxon>
        <taxon>Ecdysozoa</taxon>
        <taxon>Arthropoda</taxon>
        <taxon>Hexapoda</taxon>
        <taxon>Insecta</taxon>
        <taxon>Pterygota</taxon>
        <taxon>Neoptera</taxon>
        <taxon>Paraneoptera</taxon>
        <taxon>Hemiptera</taxon>
        <taxon>Heteroptera</taxon>
        <taxon>Panheteroptera</taxon>
        <taxon>Cimicomorpha</taxon>
        <taxon>Cimicidae</taxon>
        <taxon>Cimex</taxon>
    </lineage>
</organism>
<feature type="domain" description="Helicase ATP-binding" evidence="11">
    <location>
        <begin position="310"/>
        <end position="486"/>
    </location>
</feature>
<dbReference type="GO" id="GO:0005634">
    <property type="term" value="C:nucleus"/>
    <property type="evidence" value="ECO:0007669"/>
    <property type="project" value="TreeGrafter"/>
</dbReference>
<dbReference type="CDD" id="cd22254">
    <property type="entry name" value="CSB_WHD"/>
    <property type="match status" value="1"/>
</dbReference>
<dbReference type="InterPro" id="IPR000330">
    <property type="entry name" value="SNF2_N"/>
</dbReference>
<feature type="compositionally biased region" description="Basic and acidic residues" evidence="10">
    <location>
        <begin position="922"/>
        <end position="941"/>
    </location>
</feature>
<feature type="region of interest" description="Disordered" evidence="10">
    <location>
        <begin position="870"/>
        <end position="893"/>
    </location>
</feature>
<dbReference type="GO" id="GO:0008094">
    <property type="term" value="F:ATP-dependent activity, acting on DNA"/>
    <property type="evidence" value="ECO:0007669"/>
    <property type="project" value="TreeGrafter"/>
</dbReference>
<evidence type="ECO:0000256" key="3">
    <source>
        <dbReference type="ARBA" id="ARBA00022618"/>
    </source>
</evidence>
<dbReference type="GO" id="GO:0051321">
    <property type="term" value="P:meiotic cell cycle"/>
    <property type="evidence" value="ECO:0007669"/>
    <property type="project" value="UniProtKB-KW"/>
</dbReference>
<evidence type="ECO:0000313" key="13">
    <source>
        <dbReference type="EnsemblMetazoa" id="XP_014252341.1"/>
    </source>
</evidence>
<dbReference type="InterPro" id="IPR001650">
    <property type="entry name" value="Helicase_C-like"/>
</dbReference>
<dbReference type="PROSITE" id="PS51194">
    <property type="entry name" value="HELICASE_CTER"/>
    <property type="match status" value="1"/>
</dbReference>
<dbReference type="GO" id="GO:0006283">
    <property type="term" value="P:transcription-coupled nucleotide-excision repair"/>
    <property type="evidence" value="ECO:0007669"/>
    <property type="project" value="TreeGrafter"/>
</dbReference>
<comment type="subunit">
    <text evidence="1">Interacts (via N-terminus) with spn-A/Rad51.</text>
</comment>
<dbReference type="GeneID" id="106668263"/>
<dbReference type="PANTHER" id="PTHR45629">
    <property type="entry name" value="SNF2/RAD54 FAMILY MEMBER"/>
    <property type="match status" value="1"/>
</dbReference>
<dbReference type="InterPro" id="IPR038718">
    <property type="entry name" value="SNF2-like_sf"/>
</dbReference>
<feature type="region of interest" description="Disordered" evidence="10">
    <location>
        <begin position="920"/>
        <end position="953"/>
    </location>
</feature>
<name>A0A8I6S2R2_CIMLE</name>
<keyword evidence="3" id="KW-0132">Cell division</keyword>
<dbReference type="InterPro" id="IPR049730">
    <property type="entry name" value="SNF2/RAD54-like_C"/>
</dbReference>
<evidence type="ECO:0000256" key="8">
    <source>
        <dbReference type="ARBA" id="ARBA00024776"/>
    </source>
</evidence>
<evidence type="ECO:0000256" key="7">
    <source>
        <dbReference type="ARBA" id="ARBA00023306"/>
    </source>
</evidence>
<dbReference type="GO" id="GO:0051301">
    <property type="term" value="P:cell division"/>
    <property type="evidence" value="ECO:0007669"/>
    <property type="project" value="UniProtKB-KW"/>
</dbReference>
<dbReference type="SMART" id="SM00487">
    <property type="entry name" value="DEXDc"/>
    <property type="match status" value="1"/>
</dbReference>
<dbReference type="CDD" id="cd18000">
    <property type="entry name" value="DEXHc_ERCC6"/>
    <property type="match status" value="1"/>
</dbReference>
<feature type="compositionally biased region" description="Acidic residues" evidence="10">
    <location>
        <begin position="234"/>
        <end position="243"/>
    </location>
</feature>
<dbReference type="AlphaFoldDB" id="A0A8I6S2R2"/>
<dbReference type="InterPro" id="IPR050496">
    <property type="entry name" value="SNF2_RAD54_helicase_repair"/>
</dbReference>
<dbReference type="FunFam" id="3.40.50.10810:FF:000094">
    <property type="entry name" value="DNA excision repair protein ERCC-6"/>
    <property type="match status" value="1"/>
</dbReference>
<evidence type="ECO:0000256" key="2">
    <source>
        <dbReference type="ARBA" id="ARBA00015341"/>
    </source>
</evidence>
<dbReference type="Gene3D" id="3.40.50.10810">
    <property type="entry name" value="Tandem AAA-ATPase domain"/>
    <property type="match status" value="1"/>
</dbReference>